<dbReference type="Gene3D" id="1.10.3720.10">
    <property type="entry name" value="MetI-like"/>
    <property type="match status" value="1"/>
</dbReference>
<evidence type="ECO:0000256" key="7">
    <source>
        <dbReference type="RuleBase" id="RU363032"/>
    </source>
</evidence>
<evidence type="ECO:0000256" key="8">
    <source>
        <dbReference type="SAM" id="MobiDB-lite"/>
    </source>
</evidence>
<feature type="transmembrane region" description="Helical" evidence="7">
    <location>
        <begin position="239"/>
        <end position="261"/>
    </location>
</feature>
<dbReference type="CDD" id="cd06261">
    <property type="entry name" value="TM_PBP2"/>
    <property type="match status" value="1"/>
</dbReference>
<dbReference type="PANTHER" id="PTHR30193">
    <property type="entry name" value="ABC TRANSPORTER PERMEASE PROTEIN"/>
    <property type="match status" value="1"/>
</dbReference>
<dbReference type="InterPro" id="IPR051393">
    <property type="entry name" value="ABC_transporter_permease"/>
</dbReference>
<keyword evidence="3" id="KW-1003">Cell membrane</keyword>
<dbReference type="Proteomes" id="UP000256485">
    <property type="component" value="Unassembled WGS sequence"/>
</dbReference>
<evidence type="ECO:0000256" key="1">
    <source>
        <dbReference type="ARBA" id="ARBA00004651"/>
    </source>
</evidence>
<evidence type="ECO:0000256" key="2">
    <source>
        <dbReference type="ARBA" id="ARBA00022448"/>
    </source>
</evidence>
<feature type="transmembrane region" description="Helical" evidence="7">
    <location>
        <begin position="193"/>
        <end position="218"/>
    </location>
</feature>
<dbReference type="EMBL" id="QTUC01000001">
    <property type="protein sequence ID" value="REF36962.1"/>
    <property type="molecule type" value="Genomic_DNA"/>
</dbReference>
<feature type="transmembrane region" description="Helical" evidence="7">
    <location>
        <begin position="140"/>
        <end position="164"/>
    </location>
</feature>
<feature type="domain" description="ABC transmembrane type-1" evidence="9">
    <location>
        <begin position="108"/>
        <end position="320"/>
    </location>
</feature>
<organism evidence="10 11">
    <name type="scientific">Thermasporomyces composti</name>
    <dbReference type="NCBI Taxonomy" id="696763"/>
    <lineage>
        <taxon>Bacteria</taxon>
        <taxon>Bacillati</taxon>
        <taxon>Actinomycetota</taxon>
        <taxon>Actinomycetes</taxon>
        <taxon>Propionibacteriales</taxon>
        <taxon>Nocardioidaceae</taxon>
        <taxon>Thermasporomyces</taxon>
    </lineage>
</organism>
<dbReference type="InterPro" id="IPR035906">
    <property type="entry name" value="MetI-like_sf"/>
</dbReference>
<dbReference type="OrthoDB" id="9804439at2"/>
<reference evidence="10 11" key="1">
    <citation type="submission" date="2018-08" db="EMBL/GenBank/DDBJ databases">
        <title>Sequencing the genomes of 1000 actinobacteria strains.</title>
        <authorList>
            <person name="Klenk H.-P."/>
        </authorList>
    </citation>
    <scope>NUCLEOTIDE SEQUENCE [LARGE SCALE GENOMIC DNA]</scope>
    <source>
        <strain evidence="10 11">DSM 22891</strain>
    </source>
</reference>
<evidence type="ECO:0000256" key="4">
    <source>
        <dbReference type="ARBA" id="ARBA00022692"/>
    </source>
</evidence>
<dbReference type="GO" id="GO:0055085">
    <property type="term" value="P:transmembrane transport"/>
    <property type="evidence" value="ECO:0007669"/>
    <property type="project" value="InterPro"/>
</dbReference>
<protein>
    <submittedName>
        <fullName evidence="10">Carbohydrate ABC transporter membrane protein 1 (CUT1 family)</fullName>
    </submittedName>
</protein>
<feature type="transmembrane region" description="Helical" evidence="7">
    <location>
        <begin position="52"/>
        <end position="79"/>
    </location>
</feature>
<feature type="compositionally biased region" description="Polar residues" evidence="8">
    <location>
        <begin position="1"/>
        <end position="13"/>
    </location>
</feature>
<dbReference type="AlphaFoldDB" id="A0A3D9V582"/>
<gene>
    <name evidence="10" type="ORF">DFJ64_2398</name>
</gene>
<dbReference type="InterPro" id="IPR000515">
    <property type="entry name" value="MetI-like"/>
</dbReference>
<proteinExistence type="inferred from homology"/>
<keyword evidence="6 7" id="KW-0472">Membrane</keyword>
<feature type="transmembrane region" description="Helical" evidence="7">
    <location>
        <begin position="299"/>
        <end position="323"/>
    </location>
</feature>
<evidence type="ECO:0000256" key="6">
    <source>
        <dbReference type="ARBA" id="ARBA00023136"/>
    </source>
</evidence>
<keyword evidence="11" id="KW-1185">Reference proteome</keyword>
<evidence type="ECO:0000256" key="5">
    <source>
        <dbReference type="ARBA" id="ARBA00022989"/>
    </source>
</evidence>
<comment type="similarity">
    <text evidence="7">Belongs to the binding-protein-dependent transport system permease family.</text>
</comment>
<comment type="caution">
    <text evidence="10">The sequence shown here is derived from an EMBL/GenBank/DDBJ whole genome shotgun (WGS) entry which is preliminary data.</text>
</comment>
<dbReference type="SUPFAM" id="SSF161098">
    <property type="entry name" value="MetI-like"/>
    <property type="match status" value="1"/>
</dbReference>
<name>A0A3D9V582_THECX</name>
<keyword evidence="2 7" id="KW-0813">Transport</keyword>
<evidence type="ECO:0000313" key="11">
    <source>
        <dbReference type="Proteomes" id="UP000256485"/>
    </source>
</evidence>
<feature type="transmembrane region" description="Helical" evidence="7">
    <location>
        <begin position="112"/>
        <end position="133"/>
    </location>
</feature>
<dbReference type="GO" id="GO:0005886">
    <property type="term" value="C:plasma membrane"/>
    <property type="evidence" value="ECO:0007669"/>
    <property type="project" value="UniProtKB-SubCell"/>
</dbReference>
<feature type="region of interest" description="Disordered" evidence="8">
    <location>
        <begin position="1"/>
        <end position="38"/>
    </location>
</feature>
<accession>A0A3D9V582</accession>
<evidence type="ECO:0000256" key="3">
    <source>
        <dbReference type="ARBA" id="ARBA00022475"/>
    </source>
</evidence>
<dbReference type="PANTHER" id="PTHR30193:SF37">
    <property type="entry name" value="INNER MEMBRANE ABC TRANSPORTER PERMEASE PROTEIN YCJO"/>
    <property type="match status" value="1"/>
</dbReference>
<evidence type="ECO:0000259" key="9">
    <source>
        <dbReference type="PROSITE" id="PS50928"/>
    </source>
</evidence>
<dbReference type="PROSITE" id="PS50928">
    <property type="entry name" value="ABC_TM1"/>
    <property type="match status" value="1"/>
</dbReference>
<keyword evidence="5 7" id="KW-1133">Transmembrane helix</keyword>
<evidence type="ECO:0000313" key="10">
    <source>
        <dbReference type="EMBL" id="REF36962.1"/>
    </source>
</evidence>
<sequence>MRVKTPWTSSEGRASTVAPPTASPERAAEGGRPGPRASSAARRRLGEAAWGFAFVGPQLVGLVVFVLGPLVFAIALSLMTWDGFGTREFVGLENFAQQARDETFWVSLRNTAYFTALLLPSDLICSLLVALAVNNVRGKVLYRLFFFMPVVTSSVAVSVVWLWLLNGEFGPVNSYLRDWFGIEPPNWIVDPAWVIPAIALVSLWRGIGFTMVIFLAGLQGIPRTLVEAAEIDGAGALRTFWHVTLPMLSPTILFLTITSMIGSFQVFDLAYVMTNGGPGDASRTLVFHIYDLAFVDFEFGASAASAVVLFVILLVLTLAQLWAQRRWVYYEE</sequence>
<comment type="subcellular location">
    <subcellularLocation>
        <location evidence="1 7">Cell membrane</location>
        <topology evidence="1 7">Multi-pass membrane protein</topology>
    </subcellularLocation>
</comment>
<keyword evidence="4 7" id="KW-0812">Transmembrane</keyword>
<dbReference type="Pfam" id="PF00528">
    <property type="entry name" value="BPD_transp_1"/>
    <property type="match status" value="1"/>
</dbReference>